<dbReference type="Pfam" id="PF16028">
    <property type="entry name" value="SLC3A2_N"/>
    <property type="match status" value="1"/>
</dbReference>
<evidence type="ECO:0000256" key="1">
    <source>
        <dbReference type="ARBA" id="ARBA00001657"/>
    </source>
</evidence>
<dbReference type="GO" id="GO:0015823">
    <property type="term" value="P:phenylalanine transport"/>
    <property type="evidence" value="ECO:0007669"/>
    <property type="project" value="TreeGrafter"/>
</dbReference>
<dbReference type="Gene3D" id="3.20.20.80">
    <property type="entry name" value="Glycosidases"/>
    <property type="match status" value="1"/>
</dbReference>
<dbReference type="PANTHER" id="PTHR46673">
    <property type="entry name" value="4F2 CELL-SURFACE ANTIGEN HEAVY CHAIN"/>
    <property type="match status" value="1"/>
</dbReference>
<accession>A0A0A1WNE7</accession>
<name>A0A0A1WNE7_ZEUCU</name>
<dbReference type="Gene3D" id="3.90.400.10">
    <property type="entry name" value="Oligo-1,6-glucosidase, Domain 2"/>
    <property type="match status" value="1"/>
</dbReference>
<dbReference type="PANTHER" id="PTHR46673:SF1">
    <property type="entry name" value="4F2 CELL-SURFACE ANTIGEN HEAVY CHAIN"/>
    <property type="match status" value="1"/>
</dbReference>
<evidence type="ECO:0000259" key="5">
    <source>
        <dbReference type="Pfam" id="PF00128"/>
    </source>
</evidence>
<dbReference type="GO" id="GO:0015180">
    <property type="term" value="F:L-alanine transmembrane transporter activity"/>
    <property type="evidence" value="ECO:0007669"/>
    <property type="project" value="TreeGrafter"/>
</dbReference>
<feature type="transmembrane region" description="Helical" evidence="4">
    <location>
        <begin position="176"/>
        <end position="198"/>
    </location>
</feature>
<dbReference type="Gene3D" id="2.60.40.1180">
    <property type="entry name" value="Golgi alpha-mannosidase II"/>
    <property type="match status" value="1"/>
</dbReference>
<keyword evidence="4" id="KW-0812">Transmembrane</keyword>
<evidence type="ECO:0000313" key="7">
    <source>
        <dbReference type="EMBL" id="JAD00579.1"/>
    </source>
</evidence>
<keyword evidence="4" id="KW-0472">Membrane</keyword>
<dbReference type="InterPro" id="IPR017853">
    <property type="entry name" value="GH"/>
</dbReference>
<dbReference type="GO" id="GO:0004558">
    <property type="term" value="F:alpha-1,4-glucosidase activity"/>
    <property type="evidence" value="ECO:0007669"/>
    <property type="project" value="UniProtKB-EC"/>
</dbReference>
<protein>
    <recommendedName>
        <fullName evidence="2">alpha-glucosidase</fullName>
        <ecNumber evidence="2">3.2.1.20</ecNumber>
    </recommendedName>
</protein>
<dbReference type="GO" id="GO:0016323">
    <property type="term" value="C:basolateral plasma membrane"/>
    <property type="evidence" value="ECO:0007669"/>
    <property type="project" value="TreeGrafter"/>
</dbReference>
<dbReference type="GO" id="GO:0005975">
    <property type="term" value="P:carbohydrate metabolic process"/>
    <property type="evidence" value="ECO:0007669"/>
    <property type="project" value="InterPro"/>
</dbReference>
<gene>
    <name evidence="7" type="primary">SLC3A2</name>
    <name evidence="7" type="ORF">g.45802</name>
</gene>
<keyword evidence="3" id="KW-0732">Signal</keyword>
<dbReference type="GO" id="GO:1903801">
    <property type="term" value="P:L-leucine import across plasma membrane"/>
    <property type="evidence" value="ECO:0007669"/>
    <property type="project" value="TreeGrafter"/>
</dbReference>
<keyword evidence="4" id="KW-1133">Transmembrane helix</keyword>
<reference evidence="7" key="1">
    <citation type="submission" date="2014-11" db="EMBL/GenBank/DDBJ databases">
        <authorList>
            <person name="Geib S."/>
        </authorList>
    </citation>
    <scope>NUCLEOTIDE SEQUENCE</scope>
</reference>
<comment type="catalytic activity">
    <reaction evidence="1">
        <text>Hydrolysis of terminal, non-reducing (1-&gt;4)-linked alpha-D-glucose residues with release of alpha-D-glucose.</text>
        <dbReference type="EC" id="3.2.1.20"/>
    </reaction>
</comment>
<proteinExistence type="predicted"/>
<sequence length="649" mass="72297">LYIIRSLTKQPSKKRLKMKSTAILKLHVNGSTSSNKEQPPPLEEFYKQIPEDQGFVPNEKHIQNSLESSNKPELGGDIPEQTKTDSAAVTNKENGAMVAEQNGLNDGADEQMLGGIEDNEKLADKREEVKFIKGGDHQNGDAKIDIGGVNGKAFTGMSKEELMKYANDPFWVRLRWIFFIGFWAIWAAMLICAILIIVDAPKCAAPEPLPWYKRGLLAKFDGLEARNSDMPAAKAVGASAVIYELPPALTYLVHTPAVENILKQIVENYKNSDINVVLDITPNYVPSNSSLFSEAKSDKSKRSAFIWKEGSQNISNWRSLQNASAWEEVEAGKFVLSQFGVGLYDLKMNDNVVKHEFEGVLKHLLDLGIKGFRLKNTKFFLLTDNTPDETVSQEGNFGHTDYGFWTHTHSTFQEGLGDLLYEYKMYVKNISADAFLAVADDILRPEVYRTKNDVWGVDLPIYGPLVNNLRTVSNATKLRSEFENIRTAVGNDTWLQWNFAEQSPVDNLQSNPSAIALFVSLLPGVPVVATSNTSFFKDMKPEVYDVIKQLRLSPSYMHGEYNVFPIEGLFAYSRIKSGNPGYFVAFNPSNATVKGEFVHPSLPDKMSVYALSDNYNISGITVKSKVETNSVEVPPEATIVLTYVPVQSG</sequence>
<feature type="domain" description="Solute carrier family 3 member 2 N-terminal" evidence="6">
    <location>
        <begin position="141"/>
        <end position="217"/>
    </location>
</feature>
<evidence type="ECO:0000256" key="4">
    <source>
        <dbReference type="SAM" id="Phobius"/>
    </source>
</evidence>
<feature type="domain" description="Glycosyl hydrolase family 13 catalytic" evidence="5">
    <location>
        <begin position="262"/>
        <end position="434"/>
    </location>
</feature>
<reference evidence="7" key="2">
    <citation type="journal article" date="2015" name="Gigascience">
        <title>Reconstructing a comprehensive transcriptome assembly of a white-pupal translocated strain of the pest fruit fly Bactrocera cucurbitae.</title>
        <authorList>
            <person name="Sim S.B."/>
            <person name="Calla B."/>
            <person name="Hall B."/>
            <person name="DeRego T."/>
            <person name="Geib S.M."/>
        </authorList>
    </citation>
    <scope>NUCLEOTIDE SEQUENCE</scope>
</reference>
<dbReference type="InterPro" id="IPR006047">
    <property type="entry name" value="GH13_cat_dom"/>
</dbReference>
<organism evidence="7">
    <name type="scientific">Zeugodacus cucurbitae</name>
    <name type="common">Melon fruit fly</name>
    <name type="synonym">Bactrocera cucurbitae</name>
    <dbReference type="NCBI Taxonomy" id="28588"/>
    <lineage>
        <taxon>Eukaryota</taxon>
        <taxon>Metazoa</taxon>
        <taxon>Ecdysozoa</taxon>
        <taxon>Arthropoda</taxon>
        <taxon>Hexapoda</taxon>
        <taxon>Insecta</taxon>
        <taxon>Pterygota</taxon>
        <taxon>Neoptera</taxon>
        <taxon>Endopterygota</taxon>
        <taxon>Diptera</taxon>
        <taxon>Brachycera</taxon>
        <taxon>Muscomorpha</taxon>
        <taxon>Tephritoidea</taxon>
        <taxon>Tephritidae</taxon>
        <taxon>Zeugodacus</taxon>
        <taxon>Zeugodacus</taxon>
    </lineage>
</organism>
<feature type="non-terminal residue" evidence="7">
    <location>
        <position position="1"/>
    </location>
</feature>
<dbReference type="SUPFAM" id="SSF51445">
    <property type="entry name" value="(Trans)glycosidases"/>
    <property type="match status" value="1"/>
</dbReference>
<evidence type="ECO:0000256" key="2">
    <source>
        <dbReference type="ARBA" id="ARBA00012741"/>
    </source>
</evidence>
<dbReference type="GO" id="GO:1904273">
    <property type="term" value="P:L-alanine import across plasma membrane"/>
    <property type="evidence" value="ECO:0007669"/>
    <property type="project" value="TreeGrafter"/>
</dbReference>
<dbReference type="EC" id="3.2.1.20" evidence="2"/>
<evidence type="ECO:0000259" key="6">
    <source>
        <dbReference type="Pfam" id="PF16028"/>
    </source>
</evidence>
<dbReference type="InterPro" id="IPR031984">
    <property type="entry name" value="SLC3A2_N"/>
</dbReference>
<dbReference type="GO" id="GO:0016324">
    <property type="term" value="C:apical plasma membrane"/>
    <property type="evidence" value="ECO:0007669"/>
    <property type="project" value="TreeGrafter"/>
</dbReference>
<dbReference type="EMBL" id="GBXI01013713">
    <property type="protein sequence ID" value="JAD00579.1"/>
    <property type="molecule type" value="Transcribed_RNA"/>
</dbReference>
<dbReference type="GO" id="GO:0015173">
    <property type="term" value="F:aromatic amino acid transmembrane transporter activity"/>
    <property type="evidence" value="ECO:0007669"/>
    <property type="project" value="TreeGrafter"/>
</dbReference>
<dbReference type="InterPro" id="IPR045857">
    <property type="entry name" value="O16G_dom_2"/>
</dbReference>
<evidence type="ECO:0000256" key="3">
    <source>
        <dbReference type="ARBA" id="ARBA00022729"/>
    </source>
</evidence>
<dbReference type="GO" id="GO:0015190">
    <property type="term" value="F:L-leucine transmembrane transporter activity"/>
    <property type="evidence" value="ECO:0007669"/>
    <property type="project" value="TreeGrafter"/>
</dbReference>
<dbReference type="InterPro" id="IPR042280">
    <property type="entry name" value="SLC3A2"/>
</dbReference>
<dbReference type="Pfam" id="PF00128">
    <property type="entry name" value="Alpha-amylase"/>
    <property type="match status" value="1"/>
</dbReference>
<dbReference type="InterPro" id="IPR013780">
    <property type="entry name" value="Glyco_hydro_b"/>
</dbReference>
<dbReference type="AlphaFoldDB" id="A0A0A1WNE7"/>